<proteinExistence type="predicted"/>
<dbReference type="PANTHER" id="PTHR36923:SF3">
    <property type="entry name" value="FERREDOXIN"/>
    <property type="match status" value="1"/>
</dbReference>
<dbReference type="GO" id="GO:0051538">
    <property type="term" value="F:3 iron, 4 sulfur cluster binding"/>
    <property type="evidence" value="ECO:0007669"/>
    <property type="project" value="UniProtKB-KW"/>
</dbReference>
<keyword evidence="2 8" id="KW-0813">Transport</keyword>
<keyword evidence="3 8" id="KW-0479">Metal-binding</keyword>
<dbReference type="GO" id="GO:0009055">
    <property type="term" value="F:electron transfer activity"/>
    <property type="evidence" value="ECO:0007669"/>
    <property type="project" value="UniProtKB-UniRule"/>
</dbReference>
<organism evidence="9 10">
    <name type="scientific">Streptomyces aquilus</name>
    <dbReference type="NCBI Taxonomy" id="2548456"/>
    <lineage>
        <taxon>Bacteria</taxon>
        <taxon>Bacillati</taxon>
        <taxon>Actinomycetota</taxon>
        <taxon>Actinomycetes</taxon>
        <taxon>Kitasatosporales</taxon>
        <taxon>Streptomycetaceae</taxon>
        <taxon>Streptomyces</taxon>
    </lineage>
</organism>
<dbReference type="PRINTS" id="PR00352">
    <property type="entry name" value="3FE4SFRDOXIN"/>
</dbReference>
<keyword evidence="5 8" id="KW-0408">Iron</keyword>
<evidence type="ECO:0000256" key="5">
    <source>
        <dbReference type="ARBA" id="ARBA00023004"/>
    </source>
</evidence>
<evidence type="ECO:0000256" key="2">
    <source>
        <dbReference type="ARBA" id="ARBA00022448"/>
    </source>
</evidence>
<dbReference type="InterPro" id="IPR001080">
    <property type="entry name" value="3Fe4S_ferredoxin"/>
</dbReference>
<accession>A0A3Q9C6T5</accession>
<evidence type="ECO:0000256" key="4">
    <source>
        <dbReference type="ARBA" id="ARBA00022982"/>
    </source>
</evidence>
<evidence type="ECO:0000313" key="9">
    <source>
        <dbReference type="EMBL" id="AZP23393.1"/>
    </source>
</evidence>
<dbReference type="GO" id="GO:0005506">
    <property type="term" value="F:iron ion binding"/>
    <property type="evidence" value="ECO:0007669"/>
    <property type="project" value="UniProtKB-UniRule"/>
</dbReference>
<dbReference type="EMBL" id="CP034463">
    <property type="protein sequence ID" value="AZP23393.1"/>
    <property type="molecule type" value="Genomic_DNA"/>
</dbReference>
<dbReference type="Gene3D" id="3.30.70.20">
    <property type="match status" value="1"/>
</dbReference>
<dbReference type="InterPro" id="IPR051269">
    <property type="entry name" value="Fe-S_cluster_ET"/>
</dbReference>
<evidence type="ECO:0000256" key="8">
    <source>
        <dbReference type="RuleBase" id="RU368020"/>
    </source>
</evidence>
<keyword evidence="7" id="KW-0003">3Fe-4S</keyword>
<name>A0A3Q9C6T5_9ACTN</name>
<protein>
    <recommendedName>
        <fullName evidence="8">Ferredoxin</fullName>
    </recommendedName>
</protein>
<reference evidence="9 10" key="1">
    <citation type="submission" date="2018-12" db="EMBL/GenBank/DDBJ databases">
        <authorList>
            <person name="Li K."/>
        </authorList>
    </citation>
    <scope>NUCLEOTIDE SEQUENCE [LARGE SCALE GENOMIC DNA]</scope>
    <source>
        <strain evidence="10">CR22</strain>
    </source>
</reference>
<dbReference type="SUPFAM" id="SSF54862">
    <property type="entry name" value="4Fe-4S ferredoxins"/>
    <property type="match status" value="1"/>
</dbReference>
<dbReference type="AlphaFoldDB" id="A0A3Q9C6T5"/>
<evidence type="ECO:0000256" key="7">
    <source>
        <dbReference type="ARBA" id="ARBA00023291"/>
    </source>
</evidence>
<keyword evidence="6 8" id="KW-0411">Iron-sulfur</keyword>
<gene>
    <name evidence="9" type="ORF">EJC51_23065</name>
</gene>
<evidence type="ECO:0000256" key="1">
    <source>
        <dbReference type="ARBA" id="ARBA00001927"/>
    </source>
</evidence>
<dbReference type="Proteomes" id="UP000280197">
    <property type="component" value="Chromosome"/>
</dbReference>
<dbReference type="Pfam" id="PF13370">
    <property type="entry name" value="Fer4_13"/>
    <property type="match status" value="1"/>
</dbReference>
<keyword evidence="4 8" id="KW-0249">Electron transport</keyword>
<sequence length="77" mass="8104">MGIRVDRDSCVGSGACALFEPEFFDQSEDDGLVVPRAREAGPEALPALRRAASRCPARAIALVPSDGQGSAGWDRSD</sequence>
<keyword evidence="10" id="KW-1185">Reference proteome</keyword>
<dbReference type="PANTHER" id="PTHR36923">
    <property type="entry name" value="FERREDOXIN"/>
    <property type="match status" value="1"/>
</dbReference>
<evidence type="ECO:0000256" key="6">
    <source>
        <dbReference type="ARBA" id="ARBA00023014"/>
    </source>
</evidence>
<evidence type="ECO:0000313" key="10">
    <source>
        <dbReference type="Proteomes" id="UP000280197"/>
    </source>
</evidence>
<dbReference type="KEGG" id="saqu:EJC51_23065"/>
<comment type="function">
    <text evidence="8">Ferredoxins are iron-sulfur proteins that transfer electrons in a wide variety of metabolic reactions.</text>
</comment>
<evidence type="ECO:0000256" key="3">
    <source>
        <dbReference type="ARBA" id="ARBA00022723"/>
    </source>
</evidence>
<comment type="cofactor">
    <cofactor evidence="1">
        <name>[3Fe-4S] cluster</name>
        <dbReference type="ChEBI" id="CHEBI:21137"/>
    </cofactor>
</comment>